<dbReference type="EMBL" id="RBSH01000255">
    <property type="protein sequence ID" value="RMR97110.1"/>
    <property type="molecule type" value="Genomic_DNA"/>
</dbReference>
<organism evidence="2 3">
    <name type="scientific">Pseudomonas coronafaciens pv. garcae</name>
    <dbReference type="NCBI Taxonomy" id="251653"/>
    <lineage>
        <taxon>Bacteria</taxon>
        <taxon>Pseudomonadati</taxon>
        <taxon>Pseudomonadota</taxon>
        <taxon>Gammaproteobacteria</taxon>
        <taxon>Pseudomonadales</taxon>
        <taxon>Pseudomonadaceae</taxon>
        <taxon>Pseudomonas</taxon>
        <taxon>Pseudomonas coronafaciens</taxon>
    </lineage>
</organism>
<evidence type="ECO:0000313" key="3">
    <source>
        <dbReference type="Proteomes" id="UP000272613"/>
    </source>
</evidence>
<dbReference type="RefSeq" id="WP_183135330.1">
    <property type="nucleotide sequence ID" value="NZ_RBSH01000255.1"/>
</dbReference>
<dbReference type="GO" id="GO:0003677">
    <property type="term" value="F:DNA binding"/>
    <property type="evidence" value="ECO:0007669"/>
    <property type="project" value="UniProtKB-KW"/>
</dbReference>
<evidence type="ECO:0000259" key="1">
    <source>
        <dbReference type="PROSITE" id="PS50126"/>
    </source>
</evidence>
<dbReference type="GO" id="GO:0009307">
    <property type="term" value="P:DNA restriction-modification system"/>
    <property type="evidence" value="ECO:0007669"/>
    <property type="project" value="UniProtKB-KW"/>
</dbReference>
<dbReference type="InterPro" id="IPR003029">
    <property type="entry name" value="S1_domain"/>
</dbReference>
<dbReference type="InterPro" id="IPR007409">
    <property type="entry name" value="Restrct_endonuc_type1_HsdR_N"/>
</dbReference>
<name>A0AB37QNB0_9PSED</name>
<dbReference type="SUPFAM" id="SSF50249">
    <property type="entry name" value="Nucleic acid-binding proteins"/>
    <property type="match status" value="1"/>
</dbReference>
<reference evidence="2 3" key="1">
    <citation type="submission" date="2018-08" db="EMBL/GenBank/DDBJ databases">
        <title>Recombination of ecologically and evolutionarily significant loci maintains genetic cohesion in the Pseudomonas syringae species complex.</title>
        <authorList>
            <person name="Dillon M."/>
            <person name="Thakur S."/>
            <person name="Almeida R.N.D."/>
            <person name="Weir B.S."/>
            <person name="Guttman D.S."/>
        </authorList>
    </citation>
    <scope>NUCLEOTIDE SEQUENCE [LARGE SCALE GENOMIC DNA]</scope>
    <source>
        <strain evidence="2 3">ICMP 5019</strain>
    </source>
</reference>
<dbReference type="PROSITE" id="PS50126">
    <property type="entry name" value="S1"/>
    <property type="match status" value="1"/>
</dbReference>
<dbReference type="Gene3D" id="2.40.50.140">
    <property type="entry name" value="Nucleic acid-binding proteins"/>
    <property type="match status" value="1"/>
</dbReference>
<dbReference type="InterPro" id="IPR012340">
    <property type="entry name" value="NA-bd_OB-fold"/>
</dbReference>
<dbReference type="AlphaFoldDB" id="A0AB37QNB0"/>
<protein>
    <recommendedName>
        <fullName evidence="1">S1 motif domain-containing protein</fullName>
    </recommendedName>
</protein>
<proteinExistence type="predicted"/>
<comment type="caution">
    <text evidence="2">The sequence shown here is derived from an EMBL/GenBank/DDBJ whole genome shotgun (WGS) entry which is preliminary data.</text>
</comment>
<accession>A0AB37QNB0</accession>
<gene>
    <name evidence="2" type="ORF">ALP74_200520</name>
</gene>
<dbReference type="Pfam" id="PF04313">
    <property type="entry name" value="HSDR_N"/>
    <property type="match status" value="1"/>
</dbReference>
<feature type="domain" description="S1 motif" evidence="1">
    <location>
        <begin position="816"/>
        <end position="884"/>
    </location>
</feature>
<dbReference type="InterPro" id="IPR027417">
    <property type="entry name" value="P-loop_NTPase"/>
</dbReference>
<sequence length="884" mass="100077">MENTYQDLGLSTESDVEQKLLYPLMNNPSPMGLGYAHTDIRTKADIRKIKIDKGNKGKLYFPDYALIINGLPFMIVEAKAPGEDLNEAFREARLYATEINASYPRNTNPCEIIIASDGIKLLAGFWDKDDPEVTLTTEDINPLNLRFTELYELCSKKNATKRTETILKSIKSSATYFKPVQMLGGKAVENETVGENSFGANVSIEYKYLFNPETLEDRASVAKNAYVTSSRKDSHIPPINKIIRAALPVIAQGRLVKDTATAKEILDQVSNIPRIRNEICLLIGSVGSGKSTFTDYMRLEALPKHLVESTIWINVNLNKAPLSRDEIYTWVVDQCIELLKATANKLDFDSIEMLKKIYSVELGRVERGRASLYPKDSEKYLDAIYKEIERLQNSPHDTLNGIINYLCTGGEKLLIVVLDNCDKRNRDDQLLMFEVASWLKQQFSCMIFLPLRDTTYDQFRNEPPLDTVIKDLVFRIDPPLLERVIYERLNYALRVINNQQSKFVYSLPNNMLVECSRAEVATYIQAMISSLFQDAFFKRIITGLAGRNIRKGLEILLDFCKSGHIGEDELLKARQALGEYKLPYHLIAKILLKSKRKYYSDNESHIKNVFSSDDTDALPNPFIRLAILTWLRGMSREYGPNRTKGFHKLSTLVKSMQSAGHSEDRIRTETTVLIDAGCILCEAQTHVVSDEDLISIAPAGLIHLDLVKNIDYLSTISEDVFFRENQPARKIADNLIGKGPFKINSRQTAIDNSATLVRYLSSYHQKFFVGPAKILADDSHDEFLEVNVLLDYVTRTSENDEAYSKLHKLEAEYPEGLEVEAQIVSVQNYGVFVEFGLEGRGLVRKSSHSHILSKAFNSFETGDWVSVRVGKYSAQHSGFNLTLT</sequence>
<dbReference type="CDD" id="cd00164">
    <property type="entry name" value="S1_like"/>
    <property type="match status" value="1"/>
</dbReference>
<evidence type="ECO:0000313" key="2">
    <source>
        <dbReference type="EMBL" id="RMR97110.1"/>
    </source>
</evidence>
<dbReference type="GO" id="GO:0009035">
    <property type="term" value="F:type I site-specific deoxyribonuclease activity"/>
    <property type="evidence" value="ECO:0007669"/>
    <property type="project" value="UniProtKB-EC"/>
</dbReference>
<dbReference type="Proteomes" id="UP000272613">
    <property type="component" value="Unassembled WGS sequence"/>
</dbReference>
<dbReference type="GO" id="GO:0005524">
    <property type="term" value="F:ATP binding"/>
    <property type="evidence" value="ECO:0007669"/>
    <property type="project" value="UniProtKB-KW"/>
</dbReference>
<dbReference type="Gene3D" id="3.90.1570.50">
    <property type="match status" value="1"/>
</dbReference>
<dbReference type="SMART" id="SM00316">
    <property type="entry name" value="S1"/>
    <property type="match status" value="1"/>
</dbReference>
<dbReference type="SUPFAM" id="SSF52540">
    <property type="entry name" value="P-loop containing nucleoside triphosphate hydrolases"/>
    <property type="match status" value="1"/>
</dbReference>